<dbReference type="CDD" id="cd10551">
    <property type="entry name" value="PsrB"/>
    <property type="match status" value="1"/>
</dbReference>
<feature type="domain" description="4Fe-4S ferredoxin-type" evidence="5">
    <location>
        <begin position="49"/>
        <end position="80"/>
    </location>
</feature>
<dbReference type="EMBL" id="PPEL01000018">
    <property type="protein sequence ID" value="PNV65763.1"/>
    <property type="molecule type" value="Genomic_DNA"/>
</dbReference>
<keyword evidence="8" id="KW-1185">Reference proteome</keyword>
<dbReference type="Gene3D" id="3.30.70.20">
    <property type="match status" value="2"/>
</dbReference>
<dbReference type="RefSeq" id="WP_103262790.1">
    <property type="nucleotide sequence ID" value="NZ_DBEYRC010000021.1"/>
</dbReference>
<evidence type="ECO:0000256" key="4">
    <source>
        <dbReference type="ARBA" id="ARBA00023014"/>
    </source>
</evidence>
<reference evidence="6" key="3">
    <citation type="submission" date="2021-09" db="EMBL/GenBank/DDBJ databases">
        <authorList>
            <person name="Gilroy R."/>
        </authorList>
    </citation>
    <scope>NUCLEOTIDE SEQUENCE</scope>
    <source>
        <strain evidence="6">USAMLcec12-2067</strain>
    </source>
</reference>
<dbReference type="PANTHER" id="PTHR43177">
    <property type="entry name" value="PROTEIN NRFC"/>
    <property type="match status" value="1"/>
</dbReference>
<dbReference type="InterPro" id="IPR017900">
    <property type="entry name" value="4Fe4S_Fe_S_CS"/>
</dbReference>
<name>A0A2K2U5Z8_9ACTN</name>
<dbReference type="PROSITE" id="PS00198">
    <property type="entry name" value="4FE4S_FER_1"/>
    <property type="match status" value="1"/>
</dbReference>
<dbReference type="EMBL" id="DYZL01000073">
    <property type="protein sequence ID" value="HJH42925.1"/>
    <property type="molecule type" value="Genomic_DNA"/>
</dbReference>
<evidence type="ECO:0000256" key="2">
    <source>
        <dbReference type="ARBA" id="ARBA00022723"/>
    </source>
</evidence>
<evidence type="ECO:0000259" key="5">
    <source>
        <dbReference type="PROSITE" id="PS51379"/>
    </source>
</evidence>
<dbReference type="AlphaFoldDB" id="A0A2K2U5Z8"/>
<keyword evidence="4" id="KW-0411">Iron-sulfur</keyword>
<keyword evidence="1" id="KW-0004">4Fe-4S</keyword>
<proteinExistence type="predicted"/>
<feature type="domain" description="4Fe-4S ferredoxin-type" evidence="5">
    <location>
        <begin position="81"/>
        <end position="110"/>
    </location>
</feature>
<evidence type="ECO:0000313" key="6">
    <source>
        <dbReference type="EMBL" id="HJH42925.1"/>
    </source>
</evidence>
<evidence type="ECO:0000313" key="7">
    <source>
        <dbReference type="EMBL" id="PNV65763.1"/>
    </source>
</evidence>
<dbReference type="Proteomes" id="UP000789325">
    <property type="component" value="Unassembled WGS sequence"/>
</dbReference>
<dbReference type="InterPro" id="IPR050954">
    <property type="entry name" value="ET_IronSulfur_Cluster-Binding"/>
</dbReference>
<reference evidence="6" key="2">
    <citation type="journal article" date="2021" name="PeerJ">
        <title>Extensive microbial diversity within the chicken gut microbiome revealed by metagenomics and culture.</title>
        <authorList>
            <person name="Gilroy R."/>
            <person name="Ravi A."/>
            <person name="Getino M."/>
            <person name="Pursley I."/>
            <person name="Horton D.L."/>
            <person name="Alikhan N.F."/>
            <person name="Baker D."/>
            <person name="Gharbi K."/>
            <person name="Hall N."/>
            <person name="Watson M."/>
            <person name="Adriaenssens E.M."/>
            <person name="Foster-Nyarko E."/>
            <person name="Jarju S."/>
            <person name="Secka A."/>
            <person name="Antonio M."/>
            <person name="Oren A."/>
            <person name="Chaudhuri R.R."/>
            <person name="La Ragione R."/>
            <person name="Hildebrand F."/>
            <person name="Pallen M.J."/>
        </authorList>
    </citation>
    <scope>NUCLEOTIDE SEQUENCE</scope>
    <source>
        <strain evidence="6">USAMLcec12-2067</strain>
    </source>
</reference>
<dbReference type="PANTHER" id="PTHR43177:SF3">
    <property type="entry name" value="PROTEIN NRFC HOMOLOG"/>
    <property type="match status" value="1"/>
</dbReference>
<evidence type="ECO:0000313" key="8">
    <source>
        <dbReference type="Proteomes" id="UP000236488"/>
    </source>
</evidence>
<dbReference type="InterPro" id="IPR017896">
    <property type="entry name" value="4Fe4S_Fe-S-bd"/>
</dbReference>
<dbReference type="Proteomes" id="UP000236488">
    <property type="component" value="Unassembled WGS sequence"/>
</dbReference>
<evidence type="ECO:0000256" key="3">
    <source>
        <dbReference type="ARBA" id="ARBA00023004"/>
    </source>
</evidence>
<dbReference type="PROSITE" id="PS51379">
    <property type="entry name" value="4FE4S_FER_2"/>
    <property type="match status" value="3"/>
</dbReference>
<dbReference type="SUPFAM" id="SSF54862">
    <property type="entry name" value="4Fe-4S ferredoxins"/>
    <property type="match status" value="1"/>
</dbReference>
<organism evidence="7 8">
    <name type="scientific">Rubneribacter badeniensis</name>
    <dbReference type="NCBI Taxonomy" id="2070688"/>
    <lineage>
        <taxon>Bacteria</taxon>
        <taxon>Bacillati</taxon>
        <taxon>Actinomycetota</taxon>
        <taxon>Coriobacteriia</taxon>
        <taxon>Eggerthellales</taxon>
        <taxon>Eggerthellaceae</taxon>
        <taxon>Rubneribacter</taxon>
    </lineage>
</organism>
<comment type="caution">
    <text evidence="7">The sequence shown here is derived from an EMBL/GenBank/DDBJ whole genome shotgun (WGS) entry which is preliminary data.</text>
</comment>
<keyword evidence="2" id="KW-0479">Metal-binding</keyword>
<dbReference type="GO" id="GO:0046872">
    <property type="term" value="F:metal ion binding"/>
    <property type="evidence" value="ECO:0007669"/>
    <property type="project" value="UniProtKB-KW"/>
</dbReference>
<dbReference type="Pfam" id="PF13247">
    <property type="entry name" value="Fer4_11"/>
    <property type="match status" value="1"/>
</dbReference>
<reference evidence="7 8" key="1">
    <citation type="journal article" date="2018" name="Int. J. Syst. Evol. Microbiol.">
        <title>Rubneribacter badeniensis gen. nov., sp. nov. and Enteroscipio rubneri gen. nov., sp. nov., new members of the Eggerthellaceae isolated from human faeces.</title>
        <authorList>
            <person name="Danylec N."/>
            <person name="Gobl A."/>
            <person name="Stoll D.A."/>
            <person name="Hetzer B."/>
            <person name="Kulling S.E."/>
            <person name="Huch M."/>
        </authorList>
    </citation>
    <scope>NUCLEOTIDE SEQUENCE [LARGE SCALE GENOMIC DNA]</scope>
    <source>
        <strain evidence="7 8">ResAG-85</strain>
    </source>
</reference>
<feature type="domain" description="4Fe-4S ferredoxin-type" evidence="5">
    <location>
        <begin position="4"/>
        <end position="34"/>
    </location>
</feature>
<sequence>MARYGMLINTKKCIGCYACRVACQRQNDLLPNEDFIRYEEKETGTYPAVRVETVPLQCMHCEDAPCAAVCPTGAAYIGTDGIVQVDHGRCIGCKYCMAACPYQVRVFNEETGTVDKCRFCTVSAETSGTQMCSCVEACLTGARLFGDLDDPESDIAQEIAATNAQPIAGDLTKAKIFYVR</sequence>
<gene>
    <name evidence="7" type="ORF">C2L80_04975</name>
    <name evidence="6" type="ORF">K8V16_03930</name>
</gene>
<keyword evidence="3" id="KW-0408">Iron</keyword>
<dbReference type="GO" id="GO:0051539">
    <property type="term" value="F:4 iron, 4 sulfur cluster binding"/>
    <property type="evidence" value="ECO:0007669"/>
    <property type="project" value="UniProtKB-KW"/>
</dbReference>
<protein>
    <submittedName>
        <fullName evidence="6">4Fe-4S dicluster domain-containing protein</fullName>
    </submittedName>
    <submittedName>
        <fullName evidence="7">4Fe-4S ferredoxin</fullName>
    </submittedName>
</protein>
<evidence type="ECO:0000256" key="1">
    <source>
        <dbReference type="ARBA" id="ARBA00022485"/>
    </source>
</evidence>
<accession>A0A2K2U5Z8</accession>